<dbReference type="EMBL" id="CP022387">
    <property type="protein sequence ID" value="ATA89434.1"/>
    <property type="molecule type" value="Genomic_DNA"/>
</dbReference>
<protein>
    <submittedName>
        <fullName evidence="1">Uncharacterized protein</fullName>
    </submittedName>
</protein>
<name>A0A250FWJ1_9FLAO</name>
<dbReference type="RefSeq" id="WP_095896014.1">
    <property type="nucleotide sequence ID" value="NZ_BOPJ01000014.1"/>
</dbReference>
<reference evidence="2" key="1">
    <citation type="submission" date="2017-06" db="EMBL/GenBank/DDBJ databases">
        <title>Capnocytophaga spp. assemblies.</title>
        <authorList>
            <person name="Gulvik C.A."/>
        </authorList>
    </citation>
    <scope>NUCLEOTIDE SEQUENCE [LARGE SCALE GENOMIC DNA]</scope>
    <source>
        <strain evidence="2">H2177</strain>
    </source>
</reference>
<proteinExistence type="predicted"/>
<dbReference type="AlphaFoldDB" id="A0A250FWJ1"/>
<accession>A0A250FWJ1</accession>
<dbReference type="Proteomes" id="UP000217348">
    <property type="component" value="Chromosome"/>
</dbReference>
<evidence type="ECO:0000313" key="1">
    <source>
        <dbReference type="EMBL" id="ATA89434.1"/>
    </source>
</evidence>
<organism evidence="1 2">
    <name type="scientific">Capnocytophaga stomatis</name>
    <dbReference type="NCBI Taxonomy" id="1848904"/>
    <lineage>
        <taxon>Bacteria</taxon>
        <taxon>Pseudomonadati</taxon>
        <taxon>Bacteroidota</taxon>
        <taxon>Flavobacteriia</taxon>
        <taxon>Flavobacteriales</taxon>
        <taxon>Flavobacteriaceae</taxon>
        <taxon>Capnocytophaga</taxon>
    </lineage>
</organism>
<gene>
    <name evidence="1" type="ORF">CGC58_06660</name>
</gene>
<dbReference type="OrthoDB" id="1151612at2"/>
<dbReference type="KEGG" id="csto:CGC58_06660"/>
<evidence type="ECO:0000313" key="2">
    <source>
        <dbReference type="Proteomes" id="UP000217348"/>
    </source>
</evidence>
<sequence length="178" mass="20561">MIGFELIKGNNTFSAVIKNGVSSIIVDRIIRDNRNYLEVNFGGYDVKNNTYPRWYRKKLYLGDKFLVKVKEITENSPEITQENDQEDYFDHNPSIGIELSLKGEVISAVISKGSIHLITTIINNGTKNEIDLDFVAKDFISNEVKPKKYWYRNTLQLGDEFSIEIKEMEKMTLPLETE</sequence>